<organism evidence="3">
    <name type="scientific">Clastoptera arizonana</name>
    <name type="common">Arizona spittle bug</name>
    <dbReference type="NCBI Taxonomy" id="38151"/>
    <lineage>
        <taxon>Eukaryota</taxon>
        <taxon>Metazoa</taxon>
        <taxon>Ecdysozoa</taxon>
        <taxon>Arthropoda</taxon>
        <taxon>Hexapoda</taxon>
        <taxon>Insecta</taxon>
        <taxon>Pterygota</taxon>
        <taxon>Neoptera</taxon>
        <taxon>Paraneoptera</taxon>
        <taxon>Hemiptera</taxon>
        <taxon>Auchenorrhyncha</taxon>
        <taxon>Cercopoidea</taxon>
        <taxon>Clastopteridae</taxon>
        <taxon>Clastoptera</taxon>
    </lineage>
</organism>
<dbReference type="Pfam" id="PF00620">
    <property type="entry name" value="RhoGAP"/>
    <property type="match status" value="1"/>
</dbReference>
<protein>
    <recommendedName>
        <fullName evidence="2">Rho-GAP domain-containing protein</fullName>
    </recommendedName>
</protein>
<dbReference type="AlphaFoldDB" id="A0A1B6CSZ7"/>
<accession>A0A1B6CSZ7</accession>
<evidence type="ECO:0000313" key="3">
    <source>
        <dbReference type="EMBL" id="JAS16455.1"/>
    </source>
</evidence>
<feature type="domain" description="Rho-GAP" evidence="2">
    <location>
        <begin position="53"/>
        <end position="236"/>
    </location>
</feature>
<evidence type="ECO:0000256" key="1">
    <source>
        <dbReference type="SAM" id="MobiDB-lite"/>
    </source>
</evidence>
<dbReference type="PROSITE" id="PS50238">
    <property type="entry name" value="RHOGAP"/>
    <property type="match status" value="1"/>
</dbReference>
<feature type="non-terminal residue" evidence="3">
    <location>
        <position position="510"/>
    </location>
</feature>
<sequence length="510" mass="58090">MRRPTFCNNSVTDAQIQQRPTDKEASRLSRVKRMLTGSLLMGRRPTVFKTFGVLLEELPVTREEIPRAVARMVLFIENYGLQFEGLFRLSGGNPRLVERMKASMDRTGDADLEGYGDVTSVASLLKLWLRDLPEPLVSPAVTAELVTLLHKYRGEPDWQAEAKIVVAGLPSRNALTLKCVLRLLNLYNARHPDKGYLQPLAAIFSPLLLCGEYHGIATPDTTYLTSKLICDYKYIFSDRDLDITSNSDFNSIETQPYITKQSMAKSSESCNKQRKRKERQSQDAQSIDRKFVRSNSEERPCEEEKKTRVKESMRRVSSHEDFSKSRHSSRQNSCLMELITEATVNNDNIGIQPLHERNSSILSTRNLNGNNKLFNNIENNVIKSGTIRAEPIRLIDNGTIGIPVQTVDFNREVFDENEYERRRHSERFAPQRGHRNVARRKKSMVKFPKPLNDEQDGGSSKENEEEQNVTKNRPQASLSEEENSPSETPKSSPTSSSPSFLQQHDQEKGR</sequence>
<dbReference type="InterPro" id="IPR039102">
    <property type="entry name" value="FAM13"/>
</dbReference>
<dbReference type="SMART" id="SM00324">
    <property type="entry name" value="RhoGAP"/>
    <property type="match status" value="1"/>
</dbReference>
<dbReference type="Gene3D" id="1.10.555.10">
    <property type="entry name" value="Rho GTPase activation protein"/>
    <property type="match status" value="1"/>
</dbReference>
<feature type="compositionally biased region" description="Polar residues" evidence="1">
    <location>
        <begin position="260"/>
        <end position="270"/>
    </location>
</feature>
<dbReference type="PANTHER" id="PTHR15904:SF17">
    <property type="entry name" value="RHO-GAP DOMAIN-CONTAINING PROTEIN"/>
    <property type="match status" value="1"/>
</dbReference>
<dbReference type="EMBL" id="GEDC01020843">
    <property type="protein sequence ID" value="JAS16455.1"/>
    <property type="molecule type" value="Transcribed_RNA"/>
</dbReference>
<feature type="region of interest" description="Disordered" evidence="1">
    <location>
        <begin position="1"/>
        <end position="27"/>
    </location>
</feature>
<gene>
    <name evidence="3" type="ORF">g.26632</name>
</gene>
<dbReference type="PANTHER" id="PTHR15904">
    <property type="entry name" value="FAM13"/>
    <property type="match status" value="1"/>
</dbReference>
<dbReference type="InterPro" id="IPR008936">
    <property type="entry name" value="Rho_GTPase_activation_prot"/>
</dbReference>
<feature type="region of interest" description="Disordered" evidence="1">
    <location>
        <begin position="260"/>
        <end position="330"/>
    </location>
</feature>
<evidence type="ECO:0000259" key="2">
    <source>
        <dbReference type="PROSITE" id="PS50238"/>
    </source>
</evidence>
<feature type="compositionally biased region" description="Basic residues" evidence="1">
    <location>
        <begin position="432"/>
        <end position="444"/>
    </location>
</feature>
<dbReference type="SUPFAM" id="SSF48350">
    <property type="entry name" value="GTPase activation domain, GAP"/>
    <property type="match status" value="1"/>
</dbReference>
<feature type="compositionally biased region" description="Low complexity" evidence="1">
    <location>
        <begin position="485"/>
        <end position="499"/>
    </location>
</feature>
<feature type="region of interest" description="Disordered" evidence="1">
    <location>
        <begin position="418"/>
        <end position="510"/>
    </location>
</feature>
<reference evidence="3" key="1">
    <citation type="submission" date="2015-12" db="EMBL/GenBank/DDBJ databases">
        <title>De novo transcriptome assembly of four potential Pierce s Disease insect vectors from Arizona vineyards.</title>
        <authorList>
            <person name="Tassone E.E."/>
        </authorList>
    </citation>
    <scope>NUCLEOTIDE SEQUENCE</scope>
</reference>
<dbReference type="GO" id="GO:0007165">
    <property type="term" value="P:signal transduction"/>
    <property type="evidence" value="ECO:0007669"/>
    <property type="project" value="InterPro"/>
</dbReference>
<dbReference type="InterPro" id="IPR000198">
    <property type="entry name" value="RhoGAP_dom"/>
</dbReference>
<feature type="compositionally biased region" description="Basic and acidic residues" evidence="1">
    <location>
        <begin position="286"/>
        <end position="324"/>
    </location>
</feature>
<feature type="compositionally biased region" description="Polar residues" evidence="1">
    <location>
        <begin position="1"/>
        <end position="19"/>
    </location>
</feature>
<feature type="compositionally biased region" description="Basic and acidic residues" evidence="1">
    <location>
        <begin position="418"/>
        <end position="429"/>
    </location>
</feature>
<proteinExistence type="predicted"/>
<name>A0A1B6CSZ7_9HEMI</name>